<dbReference type="Proteomes" id="UP001328107">
    <property type="component" value="Unassembled WGS sequence"/>
</dbReference>
<comment type="caution">
    <text evidence="2">The sequence shown here is derived from an EMBL/GenBank/DDBJ whole genome shotgun (WGS) entry which is preliminary data.</text>
</comment>
<dbReference type="PANTHER" id="PTHR45830:SF15">
    <property type="entry name" value="SERPENTINE RECEPTOR, CLASS I"/>
    <property type="match status" value="1"/>
</dbReference>
<gene>
    <name evidence="2" type="ORF">PMAYCL1PPCAC_14887</name>
</gene>
<dbReference type="AlphaFoldDB" id="A0AAN5CHV1"/>
<keyword evidence="3" id="KW-1185">Reference proteome</keyword>
<dbReference type="EMBL" id="BTRK01000004">
    <property type="protein sequence ID" value="GMR44692.1"/>
    <property type="molecule type" value="Genomic_DNA"/>
</dbReference>
<feature type="transmembrane region" description="Helical" evidence="1">
    <location>
        <begin position="121"/>
        <end position="142"/>
    </location>
</feature>
<feature type="non-terminal residue" evidence="2">
    <location>
        <position position="237"/>
    </location>
</feature>
<feature type="non-terminal residue" evidence="2">
    <location>
        <position position="1"/>
    </location>
</feature>
<evidence type="ECO:0000313" key="2">
    <source>
        <dbReference type="EMBL" id="GMR44692.1"/>
    </source>
</evidence>
<dbReference type="InterPro" id="IPR019422">
    <property type="entry name" value="7TM_GPCR_serpentine_rcpt_Srh"/>
</dbReference>
<protein>
    <recommendedName>
        <fullName evidence="4">G protein-coupled receptor</fullName>
    </recommendedName>
</protein>
<organism evidence="2 3">
    <name type="scientific">Pristionchus mayeri</name>
    <dbReference type="NCBI Taxonomy" id="1317129"/>
    <lineage>
        <taxon>Eukaryota</taxon>
        <taxon>Metazoa</taxon>
        <taxon>Ecdysozoa</taxon>
        <taxon>Nematoda</taxon>
        <taxon>Chromadorea</taxon>
        <taxon>Rhabditida</taxon>
        <taxon>Rhabditina</taxon>
        <taxon>Diplogasteromorpha</taxon>
        <taxon>Diplogasteroidea</taxon>
        <taxon>Neodiplogasteridae</taxon>
        <taxon>Pristionchus</taxon>
    </lineage>
</organism>
<keyword evidence="1" id="KW-0812">Transmembrane</keyword>
<feature type="transmembrane region" description="Helical" evidence="1">
    <location>
        <begin position="6"/>
        <end position="22"/>
    </location>
</feature>
<evidence type="ECO:0000313" key="3">
    <source>
        <dbReference type="Proteomes" id="UP001328107"/>
    </source>
</evidence>
<feature type="transmembrane region" description="Helical" evidence="1">
    <location>
        <begin position="78"/>
        <end position="100"/>
    </location>
</feature>
<keyword evidence="1" id="KW-0472">Membrane</keyword>
<reference evidence="3" key="1">
    <citation type="submission" date="2022-10" db="EMBL/GenBank/DDBJ databases">
        <title>Genome assembly of Pristionchus species.</title>
        <authorList>
            <person name="Yoshida K."/>
            <person name="Sommer R.J."/>
        </authorList>
    </citation>
    <scope>NUCLEOTIDE SEQUENCE [LARGE SCALE GENOMIC DNA]</scope>
    <source>
        <strain evidence="3">RS5460</strain>
    </source>
</reference>
<accession>A0AAN5CHV1</accession>
<name>A0AAN5CHV1_9BILA</name>
<feature type="transmembrane region" description="Helical" evidence="1">
    <location>
        <begin position="184"/>
        <end position="209"/>
    </location>
</feature>
<evidence type="ECO:0008006" key="4">
    <source>
        <dbReference type="Google" id="ProtNLM"/>
    </source>
</evidence>
<sequence length="237" mass="26906">FHVIYWPISVFLLHPFTIFVIFRKSPMSLDCKCGYVVHHIALICFDTYNGALYQMYPLAPLPVVVCTGSLCNGAAEGATLLTGLSFFTVALCFPYLFIMVRMHQKMLLDGSKLKVNKKKQALLFTFLFSFLVPNVFGFHHWIAEPINKQDIIQLPEIAWANTLATNFLVLGEKEGDVGPFIYELILLIVSIAVVFSFYVLITYHAVFIVGPQQKGRSSKLREAQLRFVYSLTIQVRI</sequence>
<feature type="transmembrane region" description="Helical" evidence="1">
    <location>
        <begin position="34"/>
        <end position="53"/>
    </location>
</feature>
<keyword evidence="1" id="KW-1133">Transmembrane helix</keyword>
<proteinExistence type="predicted"/>
<evidence type="ECO:0000256" key="1">
    <source>
        <dbReference type="SAM" id="Phobius"/>
    </source>
</evidence>
<dbReference type="PANTHER" id="PTHR45830">
    <property type="entry name" value="SERPENTINE RECEPTOR, CLASS I"/>
    <property type="match status" value="1"/>
</dbReference>
<dbReference type="Pfam" id="PF10318">
    <property type="entry name" value="7TM_GPCR_Srh"/>
    <property type="match status" value="1"/>
</dbReference>